<accession>A0A067MP51</accession>
<evidence type="ECO:0000313" key="2">
    <source>
        <dbReference type="EMBL" id="KDQ17543.1"/>
    </source>
</evidence>
<evidence type="ECO:0000313" key="3">
    <source>
        <dbReference type="Proteomes" id="UP000027195"/>
    </source>
</evidence>
<feature type="compositionally biased region" description="Low complexity" evidence="1">
    <location>
        <begin position="412"/>
        <end position="443"/>
    </location>
</feature>
<dbReference type="HOGENOM" id="CLU_005984_0_0_1"/>
<feature type="region of interest" description="Disordered" evidence="1">
    <location>
        <begin position="510"/>
        <end position="529"/>
    </location>
</feature>
<dbReference type="STRING" id="930990.A0A067MP51"/>
<reference evidence="3" key="1">
    <citation type="journal article" date="2014" name="Proc. Natl. Acad. Sci. U.S.A.">
        <title>Extensive sampling of basidiomycete genomes demonstrates inadequacy of the white-rot/brown-rot paradigm for wood decay fungi.</title>
        <authorList>
            <person name="Riley R."/>
            <person name="Salamov A.A."/>
            <person name="Brown D.W."/>
            <person name="Nagy L.G."/>
            <person name="Floudas D."/>
            <person name="Held B.W."/>
            <person name="Levasseur A."/>
            <person name="Lombard V."/>
            <person name="Morin E."/>
            <person name="Otillar R."/>
            <person name="Lindquist E.A."/>
            <person name="Sun H."/>
            <person name="LaButti K.M."/>
            <person name="Schmutz J."/>
            <person name="Jabbour D."/>
            <person name="Luo H."/>
            <person name="Baker S.E."/>
            <person name="Pisabarro A.G."/>
            <person name="Walton J.D."/>
            <person name="Blanchette R.A."/>
            <person name="Henrissat B."/>
            <person name="Martin F."/>
            <person name="Cullen D."/>
            <person name="Hibbett D.S."/>
            <person name="Grigoriev I.V."/>
        </authorList>
    </citation>
    <scope>NUCLEOTIDE SEQUENCE [LARGE SCALE GENOMIC DNA]</scope>
    <source>
        <strain evidence="3">FD-172 SS1</strain>
    </source>
</reference>
<feature type="compositionally biased region" description="Pro residues" evidence="1">
    <location>
        <begin position="202"/>
        <end position="212"/>
    </location>
</feature>
<sequence length="869" mass="92966">MSRASSSTFPDLNNDLDNFPIRVSVAPTQSAFFAGEPFSATITFTNTRVAYAQQGSGARVRTAASNFHATHRRGAHSVSSAPIAKPPTAAGIPTSAPILPASSDFSRPSSPGISRKGLVGRAKAQSSRSRALLFENDSSAASTSTESKHKHQSKSLSVALSSHEVESIKRASSSKSPLRSSHTLNEEPSLLGKLTDAVILPTNPPSRPPPTPLMRDSPVPKTHPHARKMSIQETHIQDVSPSHSISLDTIKESSPTIPPPSPIPPSPALPNISLFSPAMSGERTRSPLRVSVSDKPNEPPPIASPKPNPPGGYGAWLGLGLPSSPSGARPPKAALPNSFAPSGTELLLWAYAHLSGTFEVDETVVPPDAADGLRASLRQGGAVGGGILTPADIPPRRPSSRGFFSSFFVSPSQSFQQPSPSNLSSTRRSSSFFTPPSTPTHSRMGSRVGTPDDQLLPTLEVRPSMLVVDLSLAPGESRSYTYTMQLPDVLPPTFRGKAIKFSYHLIIGTSRSTDPQHPSLRSPGDHQRSRVMRVPIRVYNNVMVGQRQCPYDLLWPVVRRRLAQTQAKVEEVNMKLAAKQQLPIGLASAGSFSQLQSYARQLVPTSGRIMGTGEEDEENEMGGCRGAVEVLTRNPRKVSYDIAKDGTKVAVLTFVKPAYRLGETILGVLDFNEPTSCVKVVKFSATLEAHESMPLSLIEEPRQLRRVHAEYHAALVPDTMRTSFSLDIPSDATPAFRISMSTEEEEDFGGLEWKVRMSFLVAVGKRELRHLTKNGASSGGWGTSWSASASLAPFGRGSESVPTAGTTGGGWGSVFASPFLGSGAAGKVVGDDDGGRWERVELQTVECEVGVTVWPGATMFRAVESHFEA</sequence>
<dbReference type="EMBL" id="KL198023">
    <property type="protein sequence ID" value="KDQ17543.1"/>
    <property type="molecule type" value="Genomic_DNA"/>
</dbReference>
<dbReference type="OrthoDB" id="1918at2759"/>
<feature type="compositionally biased region" description="Polar residues" evidence="1">
    <location>
        <begin position="136"/>
        <end position="145"/>
    </location>
</feature>
<dbReference type="PANTHER" id="PTHR12507">
    <property type="entry name" value="REDUCED GROWTH PHENOTYPE 1 RGP1, YEAST -RELATED"/>
    <property type="match status" value="1"/>
</dbReference>
<evidence type="ECO:0000256" key="1">
    <source>
        <dbReference type="SAM" id="MobiDB-lite"/>
    </source>
</evidence>
<dbReference type="InterPro" id="IPR014848">
    <property type="entry name" value="Rgp1"/>
</dbReference>
<feature type="compositionally biased region" description="Polar residues" evidence="1">
    <location>
        <begin position="103"/>
        <end position="112"/>
    </location>
</feature>
<protein>
    <recommendedName>
        <fullName evidence="4">Rgp1-domain-containing protein</fullName>
    </recommendedName>
</protein>
<dbReference type="Proteomes" id="UP000027195">
    <property type="component" value="Unassembled WGS sequence"/>
</dbReference>
<feature type="region of interest" description="Disordered" evidence="1">
    <location>
        <begin position="70"/>
        <end position="334"/>
    </location>
</feature>
<keyword evidence="3" id="KW-1185">Reference proteome</keyword>
<dbReference type="AlphaFoldDB" id="A0A067MP51"/>
<evidence type="ECO:0008006" key="4">
    <source>
        <dbReference type="Google" id="ProtNLM"/>
    </source>
</evidence>
<feature type="compositionally biased region" description="Pro residues" evidence="1">
    <location>
        <begin position="298"/>
        <end position="310"/>
    </location>
</feature>
<feature type="compositionally biased region" description="Pro residues" evidence="1">
    <location>
        <begin position="256"/>
        <end position="268"/>
    </location>
</feature>
<dbReference type="Pfam" id="PF08737">
    <property type="entry name" value="Rgp1"/>
    <property type="match status" value="1"/>
</dbReference>
<organism evidence="2 3">
    <name type="scientific">Botryobasidium botryosum (strain FD-172 SS1)</name>
    <dbReference type="NCBI Taxonomy" id="930990"/>
    <lineage>
        <taxon>Eukaryota</taxon>
        <taxon>Fungi</taxon>
        <taxon>Dikarya</taxon>
        <taxon>Basidiomycota</taxon>
        <taxon>Agaricomycotina</taxon>
        <taxon>Agaricomycetes</taxon>
        <taxon>Cantharellales</taxon>
        <taxon>Botryobasidiaceae</taxon>
        <taxon>Botryobasidium</taxon>
    </lineage>
</organism>
<dbReference type="InParanoid" id="A0A067MP51"/>
<feature type="region of interest" description="Disordered" evidence="1">
    <location>
        <begin position="412"/>
        <end position="450"/>
    </location>
</feature>
<gene>
    <name evidence="2" type="ORF">BOTBODRAFT_143937</name>
</gene>
<proteinExistence type="predicted"/>
<feature type="compositionally biased region" description="Polar residues" evidence="1">
    <location>
        <begin position="231"/>
        <end position="247"/>
    </location>
</feature>
<name>A0A067MP51_BOTB1</name>